<evidence type="ECO:0000313" key="2">
    <source>
        <dbReference type="EMBL" id="RSK43473.1"/>
    </source>
</evidence>
<feature type="chain" id="PRO_5018724921" description="Lipocalin-like domain-containing protein" evidence="1">
    <location>
        <begin position="24"/>
        <end position="147"/>
    </location>
</feature>
<comment type="caution">
    <text evidence="2">The sequence shown here is derived from an EMBL/GenBank/DDBJ whole genome shotgun (WGS) entry which is preliminary data.</text>
</comment>
<dbReference type="AlphaFoldDB" id="A0A3R9P3I9"/>
<keyword evidence="1" id="KW-0732">Signal</keyword>
<evidence type="ECO:0008006" key="4">
    <source>
        <dbReference type="Google" id="ProtNLM"/>
    </source>
</evidence>
<evidence type="ECO:0000313" key="3">
    <source>
        <dbReference type="Proteomes" id="UP000270291"/>
    </source>
</evidence>
<feature type="signal peptide" evidence="1">
    <location>
        <begin position="1"/>
        <end position="23"/>
    </location>
</feature>
<dbReference type="Proteomes" id="UP000270291">
    <property type="component" value="Unassembled WGS sequence"/>
</dbReference>
<evidence type="ECO:0000256" key="1">
    <source>
        <dbReference type="SAM" id="SignalP"/>
    </source>
</evidence>
<dbReference type="OrthoDB" id="886005at2"/>
<keyword evidence="3" id="KW-1185">Reference proteome</keyword>
<gene>
    <name evidence="2" type="ORF">EI293_11300</name>
</gene>
<protein>
    <recommendedName>
        <fullName evidence="4">Lipocalin-like domain-containing protein</fullName>
    </recommendedName>
</protein>
<dbReference type="EMBL" id="RWIU01000003">
    <property type="protein sequence ID" value="RSK43473.1"/>
    <property type="molecule type" value="Genomic_DNA"/>
</dbReference>
<sequence length="147" mass="15712">MKRLFPVLLALTAAAVTPAPGSAQNRQTQTQPAGAVYTTYTYLTYAILDKGTSPKPLAAKGVGGTLTLRPDGTYQKRLLLAANGTTQHFDQEGRFSLTPGRITLTHSDPNGTNRTDAGTFRLTGKLLTITLEGYPAGNQSIYTLRAQ</sequence>
<dbReference type="RefSeq" id="WP_125437663.1">
    <property type="nucleotide sequence ID" value="NZ_RWIU01000003.1"/>
</dbReference>
<name>A0A3R9P3I9_9BACT</name>
<proteinExistence type="predicted"/>
<accession>A0A3R9P3I9</accession>
<organism evidence="2 3">
    <name type="scientific">Hymenobacter perfusus</name>
    <dbReference type="NCBI Taxonomy" id="1236770"/>
    <lineage>
        <taxon>Bacteria</taxon>
        <taxon>Pseudomonadati</taxon>
        <taxon>Bacteroidota</taxon>
        <taxon>Cytophagia</taxon>
        <taxon>Cytophagales</taxon>
        <taxon>Hymenobacteraceae</taxon>
        <taxon>Hymenobacter</taxon>
    </lineage>
</organism>
<reference evidence="2 3" key="1">
    <citation type="submission" date="2018-12" db="EMBL/GenBank/DDBJ databases">
        <authorList>
            <person name="Feng G."/>
            <person name="Zhu H."/>
        </authorList>
    </citation>
    <scope>NUCLEOTIDE SEQUENCE [LARGE SCALE GENOMIC DNA]</scope>
    <source>
        <strain evidence="2 3">LMG 26000</strain>
    </source>
</reference>